<evidence type="ECO:0000256" key="2">
    <source>
        <dbReference type="SAM" id="Phobius"/>
    </source>
</evidence>
<comment type="caution">
    <text evidence="3">The sequence shown here is derived from an EMBL/GenBank/DDBJ whole genome shotgun (WGS) entry which is preliminary data.</text>
</comment>
<feature type="transmembrane region" description="Helical" evidence="2">
    <location>
        <begin position="12"/>
        <end position="35"/>
    </location>
</feature>
<proteinExistence type="predicted"/>
<protein>
    <recommendedName>
        <fullName evidence="5">Transmembrane protein</fullName>
    </recommendedName>
</protein>
<feature type="compositionally biased region" description="Polar residues" evidence="1">
    <location>
        <begin position="124"/>
        <end position="147"/>
    </location>
</feature>
<feature type="compositionally biased region" description="Basic and acidic residues" evidence="1">
    <location>
        <begin position="108"/>
        <end position="122"/>
    </location>
</feature>
<feature type="region of interest" description="Disordered" evidence="1">
    <location>
        <begin position="104"/>
        <end position="167"/>
    </location>
</feature>
<feature type="compositionally biased region" description="Pro residues" evidence="1">
    <location>
        <begin position="148"/>
        <end position="167"/>
    </location>
</feature>
<keyword evidence="2" id="KW-1133">Transmembrane helix</keyword>
<sequence>MVRIYGSENTVSWPLILTIIYGIFVVVTAFLALLLTHRGGEPYQLMPERHRNRRWVKPLLPIIFIILPALLWPLVMVGIIVTAICFVVYFLAFDTDSGIWRRMRGTNKGKDEESGPEADKDLPNVQSSSEHNRLGSEQQTETATTISKPPPAYTPHSTPPRLPQLAR</sequence>
<name>A0ABR3W1T6_9PEZI</name>
<reference evidence="3 4" key="1">
    <citation type="journal article" date="2024" name="IMA Fungus">
        <title>IMA Genome - F19 : A genome assembly and annotation guide to empower mycologists, including annotated draft genome sequences of Ceratocystis pirilliformis, Diaporthe australafricana, Fusarium ophioides, Paecilomyces lecythidis, and Sporothrix stenoceras.</title>
        <authorList>
            <person name="Aylward J."/>
            <person name="Wilson A.M."/>
            <person name="Visagie C.M."/>
            <person name="Spraker J."/>
            <person name="Barnes I."/>
            <person name="Buitendag C."/>
            <person name="Ceriani C."/>
            <person name="Del Mar Angel L."/>
            <person name="du Plessis D."/>
            <person name="Fuchs T."/>
            <person name="Gasser K."/>
            <person name="Kramer D."/>
            <person name="Li W."/>
            <person name="Munsamy K."/>
            <person name="Piso A."/>
            <person name="Price J.L."/>
            <person name="Sonnekus B."/>
            <person name="Thomas C."/>
            <person name="van der Nest A."/>
            <person name="van Dijk A."/>
            <person name="van Heerden A."/>
            <person name="van Vuuren N."/>
            <person name="Yilmaz N."/>
            <person name="Duong T.A."/>
            <person name="van der Merwe N.A."/>
            <person name="Wingfield M.J."/>
            <person name="Wingfield B.D."/>
        </authorList>
    </citation>
    <scope>NUCLEOTIDE SEQUENCE [LARGE SCALE GENOMIC DNA]</scope>
    <source>
        <strain evidence="3 4">CMW 18300</strain>
    </source>
</reference>
<dbReference type="Proteomes" id="UP001583177">
    <property type="component" value="Unassembled WGS sequence"/>
</dbReference>
<evidence type="ECO:0000256" key="1">
    <source>
        <dbReference type="SAM" id="MobiDB-lite"/>
    </source>
</evidence>
<evidence type="ECO:0000313" key="4">
    <source>
        <dbReference type="Proteomes" id="UP001583177"/>
    </source>
</evidence>
<evidence type="ECO:0000313" key="3">
    <source>
        <dbReference type="EMBL" id="KAL1851062.1"/>
    </source>
</evidence>
<organism evidence="3 4">
    <name type="scientific">Diaporthe australafricana</name>
    <dbReference type="NCBI Taxonomy" id="127596"/>
    <lineage>
        <taxon>Eukaryota</taxon>
        <taxon>Fungi</taxon>
        <taxon>Dikarya</taxon>
        <taxon>Ascomycota</taxon>
        <taxon>Pezizomycotina</taxon>
        <taxon>Sordariomycetes</taxon>
        <taxon>Sordariomycetidae</taxon>
        <taxon>Diaporthales</taxon>
        <taxon>Diaporthaceae</taxon>
        <taxon>Diaporthe</taxon>
    </lineage>
</organism>
<keyword evidence="4" id="KW-1185">Reference proteome</keyword>
<evidence type="ECO:0008006" key="5">
    <source>
        <dbReference type="Google" id="ProtNLM"/>
    </source>
</evidence>
<keyword evidence="2" id="KW-0472">Membrane</keyword>
<feature type="transmembrane region" description="Helical" evidence="2">
    <location>
        <begin position="77"/>
        <end position="94"/>
    </location>
</feature>
<dbReference type="EMBL" id="JAWRVE010000177">
    <property type="protein sequence ID" value="KAL1851062.1"/>
    <property type="molecule type" value="Genomic_DNA"/>
</dbReference>
<accession>A0ABR3W1T6</accession>
<gene>
    <name evidence="3" type="ORF">Daus18300_012671</name>
</gene>
<keyword evidence="2" id="KW-0812">Transmembrane</keyword>